<gene>
    <name evidence="1" type="ORF">E4Q08_02455</name>
</gene>
<dbReference type="Proteomes" id="UP000886469">
    <property type="component" value="Unassembled WGS sequence"/>
</dbReference>
<accession>A0ABX1T5X1</accession>
<proteinExistence type="predicted"/>
<evidence type="ECO:0000313" key="1">
    <source>
        <dbReference type="EMBL" id="NMQ04202.1"/>
    </source>
</evidence>
<sequence length="177" mass="19480">MNTTFTSTDKPLLNVSPIDDLKQAASKMLGAERRSFEAAMALKYCQGNARQAELLFGWSRHSVELGLPERRSGVICLGVQAAFCGNKWWEEKHLGLDHHSGQGRLLRLVKVLRESGRILEISYPWKGKLTEGEGKCSKVLPGLTIAQTRGRCHRALYGRRWLVGREAPLAPGAGGAA</sequence>
<protein>
    <submittedName>
        <fullName evidence="1">Uncharacterized protein</fullName>
    </submittedName>
</protein>
<organism evidence="1 2">
    <name type="scientific">Candidatus Accumulibacter contiguus</name>
    <dbReference type="NCBI Taxonomy" id="2954381"/>
    <lineage>
        <taxon>Bacteria</taxon>
        <taxon>Pseudomonadati</taxon>
        <taxon>Pseudomonadota</taxon>
        <taxon>Betaproteobacteria</taxon>
        <taxon>Candidatus Accumulibacter</taxon>
    </lineage>
</organism>
<comment type="caution">
    <text evidence="1">The sequence shown here is derived from an EMBL/GenBank/DDBJ whole genome shotgun (WGS) entry which is preliminary data.</text>
</comment>
<evidence type="ECO:0000313" key="2">
    <source>
        <dbReference type="Proteomes" id="UP000886469"/>
    </source>
</evidence>
<reference evidence="1" key="1">
    <citation type="submission" date="2019-03" db="EMBL/GenBank/DDBJ databases">
        <title>Metabolic reconstructions from genomes of highly enriched 'Candidatus Accumulibacter' and 'Candidatus Competibacter' bioreactor populations.</title>
        <authorList>
            <person name="Annavajhala M.K."/>
            <person name="Welles L."/>
            <person name="Abbas B."/>
            <person name="Sorokin D."/>
            <person name="Park H."/>
            <person name="Van Loosdrecht M."/>
            <person name="Chandran K."/>
        </authorList>
    </citation>
    <scope>NUCLEOTIDE SEQUENCE</scope>
    <source>
        <strain evidence="1">SBR_L</strain>
    </source>
</reference>
<keyword evidence="2" id="KW-1185">Reference proteome</keyword>
<dbReference type="RefSeq" id="WP_169069197.1">
    <property type="nucleotide sequence ID" value="NZ_JAZKUC010000001.1"/>
</dbReference>
<name>A0ABX1T5X1_9PROT</name>
<dbReference type="EMBL" id="SPMX01000006">
    <property type="protein sequence ID" value="NMQ04202.1"/>
    <property type="molecule type" value="Genomic_DNA"/>
</dbReference>